<dbReference type="InterPro" id="IPR004843">
    <property type="entry name" value="Calcineurin-like_PHP"/>
</dbReference>
<evidence type="ECO:0000256" key="1">
    <source>
        <dbReference type="SAM" id="MobiDB-lite"/>
    </source>
</evidence>
<dbReference type="InterPro" id="IPR050126">
    <property type="entry name" value="Ap4A_hydrolase"/>
</dbReference>
<dbReference type="PRINTS" id="PR00114">
    <property type="entry name" value="STPHPHTASE"/>
</dbReference>
<keyword evidence="3" id="KW-1185">Reference proteome</keyword>
<accession>A0A402CR57</accession>
<dbReference type="InterPro" id="IPR029052">
    <property type="entry name" value="Metallo-depent_PP-like"/>
</dbReference>
<organism evidence="2 3">
    <name type="scientific">Capsulimonas corticalis</name>
    <dbReference type="NCBI Taxonomy" id="2219043"/>
    <lineage>
        <taxon>Bacteria</taxon>
        <taxon>Bacillati</taxon>
        <taxon>Armatimonadota</taxon>
        <taxon>Armatimonadia</taxon>
        <taxon>Capsulimonadales</taxon>
        <taxon>Capsulimonadaceae</taxon>
        <taxon>Capsulimonas</taxon>
    </lineage>
</organism>
<dbReference type="KEGG" id="ccot:CCAX7_64880"/>
<dbReference type="GO" id="GO:0005737">
    <property type="term" value="C:cytoplasm"/>
    <property type="evidence" value="ECO:0007669"/>
    <property type="project" value="TreeGrafter"/>
</dbReference>
<dbReference type="PANTHER" id="PTHR42850:SF4">
    <property type="entry name" value="ZINC-DEPENDENT ENDOPOLYPHOSPHATASE"/>
    <property type="match status" value="1"/>
</dbReference>
<protein>
    <submittedName>
        <fullName evidence="2">Ser/threonine protein phosphatase</fullName>
    </submittedName>
</protein>
<name>A0A402CR57_9BACT</name>
<dbReference type="RefSeq" id="WP_119319803.1">
    <property type="nucleotide sequence ID" value="NZ_AP025739.1"/>
</dbReference>
<feature type="compositionally biased region" description="Basic residues" evidence="1">
    <location>
        <begin position="239"/>
        <end position="249"/>
    </location>
</feature>
<dbReference type="GO" id="GO:0110154">
    <property type="term" value="P:RNA decapping"/>
    <property type="evidence" value="ECO:0007669"/>
    <property type="project" value="TreeGrafter"/>
</dbReference>
<evidence type="ECO:0000313" key="2">
    <source>
        <dbReference type="EMBL" id="BDI34437.1"/>
    </source>
</evidence>
<dbReference type="PANTHER" id="PTHR42850">
    <property type="entry name" value="METALLOPHOSPHOESTERASE"/>
    <property type="match status" value="1"/>
</dbReference>
<evidence type="ECO:0000313" key="3">
    <source>
        <dbReference type="Proteomes" id="UP000287394"/>
    </source>
</evidence>
<gene>
    <name evidence="2" type="ORF">CCAX7_64880</name>
</gene>
<proteinExistence type="predicted"/>
<dbReference type="GO" id="GO:0008803">
    <property type="term" value="F:bis(5'-nucleosyl)-tetraphosphatase (symmetrical) activity"/>
    <property type="evidence" value="ECO:0007669"/>
    <property type="project" value="TreeGrafter"/>
</dbReference>
<dbReference type="AlphaFoldDB" id="A0A402CR57"/>
<dbReference type="Pfam" id="PF00149">
    <property type="entry name" value="Metallophos"/>
    <property type="match status" value="1"/>
</dbReference>
<dbReference type="EMBL" id="AP025739">
    <property type="protein sequence ID" value="BDI34437.1"/>
    <property type="molecule type" value="Genomic_DNA"/>
</dbReference>
<reference evidence="2 3" key="1">
    <citation type="journal article" date="2019" name="Int. J. Syst. Evol. Microbiol.">
        <title>Capsulimonas corticalis gen. nov., sp. nov., an aerobic capsulated bacterium, of a novel bacterial order, Capsulimonadales ord. nov., of the class Armatimonadia of the phylum Armatimonadetes.</title>
        <authorList>
            <person name="Li J."/>
            <person name="Kudo C."/>
            <person name="Tonouchi A."/>
        </authorList>
    </citation>
    <scope>NUCLEOTIDE SEQUENCE [LARGE SCALE GENOMIC DNA]</scope>
    <source>
        <strain evidence="2 3">AX-7</strain>
    </source>
</reference>
<dbReference type="Gene3D" id="3.60.21.10">
    <property type="match status" value="1"/>
</dbReference>
<dbReference type="InterPro" id="IPR006186">
    <property type="entry name" value="Ser/Thr-sp_prot-phosphatase"/>
</dbReference>
<dbReference type="GO" id="GO:0016791">
    <property type="term" value="F:phosphatase activity"/>
    <property type="evidence" value="ECO:0007669"/>
    <property type="project" value="TreeGrafter"/>
</dbReference>
<dbReference type="CDD" id="cd00144">
    <property type="entry name" value="MPP_PPP_family"/>
    <property type="match status" value="1"/>
</dbReference>
<dbReference type="Proteomes" id="UP000287394">
    <property type="component" value="Chromosome"/>
</dbReference>
<sequence length="261" mass="29575">MIYAIGDIHGQAEMLATALNYLIQNLLAPEDTVVFMGDYVDRGPDSRGVFELLHQFRAHHGEERVVFLRGNHEDMLLTARFDPEEESLWLFNGGWETLASYGIIHSPEWFSQLPEADRDLIAGTLLEYPAGRYHFVHAGIPPHDAPEMPREPRLWIRDEFIESEQDFGAIVVFGHTIIPTLQPLVMANKIGIDTGAFLPDGKLTMAAFDPEEEIDGVPEFTYYQVNHHGKIEAFRLRKAKPKRSLRRKPKPEAAAASEDES</sequence>
<dbReference type="SUPFAM" id="SSF56300">
    <property type="entry name" value="Metallo-dependent phosphatases"/>
    <property type="match status" value="1"/>
</dbReference>
<dbReference type="OrthoDB" id="384253at2"/>
<feature type="region of interest" description="Disordered" evidence="1">
    <location>
        <begin position="239"/>
        <end position="261"/>
    </location>
</feature>